<dbReference type="AlphaFoldDB" id="A0A4T8J2C6"/>
<name>A0A4T8J2C6_ECOLX</name>
<reference evidence="1 2" key="1">
    <citation type="submission" date="2018-12" db="EMBL/GenBank/DDBJ databases">
        <title>Food and Water Safety Consortium.</title>
        <authorList>
            <person name="Tyson S."/>
            <person name="Peterson C.-L."/>
            <person name="Olson A."/>
            <person name="Tyler S."/>
            <person name="Cabral J."/>
            <person name="Lynch T."/>
            <person name="Knox N."/>
            <person name="Van Domselaar G."/>
            <person name="Graham M."/>
        </authorList>
    </citation>
    <scope>NUCLEOTIDE SEQUENCE [LARGE SCALE GENOMIC DNA]</scope>
    <source>
        <strain evidence="1 2">FWSEC0118</strain>
    </source>
</reference>
<proteinExistence type="predicted"/>
<gene>
    <name evidence="1" type="ORF">C9Z68_09195</name>
</gene>
<organism evidence="1 2">
    <name type="scientific">Escherichia coli</name>
    <dbReference type="NCBI Taxonomy" id="562"/>
    <lineage>
        <taxon>Bacteria</taxon>
        <taxon>Pseudomonadati</taxon>
        <taxon>Pseudomonadota</taxon>
        <taxon>Gammaproteobacteria</taxon>
        <taxon>Enterobacterales</taxon>
        <taxon>Enterobacteriaceae</taxon>
        <taxon>Escherichia</taxon>
    </lineage>
</organism>
<accession>A0A4T8J2C6</accession>
<protein>
    <recommendedName>
        <fullName evidence="3">HEAT repeat domain-containing protein</fullName>
    </recommendedName>
</protein>
<dbReference type="EMBL" id="RRGJ01000010">
    <property type="protein sequence ID" value="TJQ15764.1"/>
    <property type="molecule type" value="Genomic_DNA"/>
</dbReference>
<dbReference type="Proteomes" id="UP000309937">
    <property type="component" value="Unassembled WGS sequence"/>
</dbReference>
<evidence type="ECO:0008006" key="3">
    <source>
        <dbReference type="Google" id="ProtNLM"/>
    </source>
</evidence>
<sequence length="163" mass="18747">MSHLFHSFQQTILTTMNMTKKEALAFLALNHPMPNDYDITQELINKYDDVRLYFCANPAEEAIPLFLQSFGEGDGLGVYQLVEDFLFKCDENIVVSNIASILENPLTIKSVRYWCTLLAMAFPDNILIKGLNISLHSDDEDTRDMAMLSLKMITEEYKTFEFQ</sequence>
<comment type="caution">
    <text evidence="1">The sequence shown here is derived from an EMBL/GenBank/DDBJ whole genome shotgun (WGS) entry which is preliminary data.</text>
</comment>
<evidence type="ECO:0000313" key="1">
    <source>
        <dbReference type="EMBL" id="TJQ15764.1"/>
    </source>
</evidence>
<evidence type="ECO:0000313" key="2">
    <source>
        <dbReference type="Proteomes" id="UP000309937"/>
    </source>
</evidence>